<evidence type="ECO:0000313" key="2">
    <source>
        <dbReference type="Proteomes" id="UP000192726"/>
    </source>
</evidence>
<dbReference type="AlphaFoldDB" id="A0A1V0TJ80"/>
<keyword evidence="2" id="KW-1185">Reference proteome</keyword>
<gene>
    <name evidence="1" type="ORF">B1H19_01260</name>
</gene>
<dbReference type="RefSeq" id="WP_083102428.1">
    <property type="nucleotide sequence ID" value="NZ_CP020569.1"/>
</dbReference>
<accession>A0A1V0TJ80</accession>
<organism evidence="1 2">
    <name type="scientific">Streptomyces gilvosporeus</name>
    <dbReference type="NCBI Taxonomy" id="553510"/>
    <lineage>
        <taxon>Bacteria</taxon>
        <taxon>Bacillati</taxon>
        <taxon>Actinomycetota</taxon>
        <taxon>Actinomycetes</taxon>
        <taxon>Kitasatosporales</taxon>
        <taxon>Streptomycetaceae</taxon>
        <taxon>Streptomyces</taxon>
    </lineage>
</organism>
<dbReference type="KEGG" id="sgv:B1H19_01260"/>
<name>A0A1V0TJ80_9ACTN</name>
<protein>
    <submittedName>
        <fullName evidence="1">Uncharacterized protein</fullName>
    </submittedName>
</protein>
<reference evidence="1 2" key="1">
    <citation type="submission" date="2017-04" db="EMBL/GenBank/DDBJ databases">
        <title>Complete Genome Sequence of Streptomyces gilvosporeus F607, a Capable Producer of Natamycin.</title>
        <authorList>
            <person name="Zong G."/>
            <person name="Zhong C."/>
            <person name="Fu J."/>
            <person name="Qin R."/>
            <person name="Cao G."/>
        </authorList>
    </citation>
    <scope>NUCLEOTIDE SEQUENCE [LARGE SCALE GENOMIC DNA]</scope>
    <source>
        <strain evidence="1 2">F607</strain>
    </source>
</reference>
<dbReference type="Proteomes" id="UP000192726">
    <property type="component" value="Chromosome"/>
</dbReference>
<proteinExistence type="predicted"/>
<dbReference type="OrthoDB" id="4205221at2"/>
<evidence type="ECO:0000313" key="1">
    <source>
        <dbReference type="EMBL" id="ARF52997.1"/>
    </source>
</evidence>
<dbReference type="EMBL" id="CP020569">
    <property type="protein sequence ID" value="ARF52997.1"/>
    <property type="molecule type" value="Genomic_DNA"/>
</dbReference>
<sequence length="65" mass="7343">MNPHEVTTGDEGRLHYWWEGPQRSAGVLRLSGYRRVDVVAPDSRGGRRRRIRFAGAAPLKRGGAW</sequence>